<dbReference type="PANTHER" id="PTHR30005">
    <property type="entry name" value="EXOPOLYPHOSPHATASE"/>
    <property type="match status" value="1"/>
</dbReference>
<proteinExistence type="predicted"/>
<gene>
    <name evidence="2" type="ORF">NQX30_07215</name>
</gene>
<organism evidence="2 3">
    <name type="scientific">Candidatus Doriopsillibacter californiensis</name>
    <dbReference type="NCBI Taxonomy" id="2970740"/>
    <lineage>
        <taxon>Bacteria</taxon>
        <taxon>Pseudomonadati</taxon>
        <taxon>Pseudomonadota</taxon>
        <taxon>Gammaproteobacteria</taxon>
        <taxon>Candidatus Tethybacterales</taxon>
        <taxon>Candidatus Persebacteraceae</taxon>
        <taxon>Candidatus Doriopsillibacter</taxon>
    </lineage>
</organism>
<keyword evidence="3" id="KW-1185">Reference proteome</keyword>
<dbReference type="InterPro" id="IPR050273">
    <property type="entry name" value="GppA/Ppx_hydrolase"/>
</dbReference>
<dbReference type="Proteomes" id="UP001168167">
    <property type="component" value="Unassembled WGS sequence"/>
</dbReference>
<reference evidence="2" key="2">
    <citation type="journal article" date="2023" name="Microbiome">
        <title>Synthase-selected sorting approach identifies a beta-lactone synthase in a nudibranch symbiotic bacterium.</title>
        <authorList>
            <person name="Dzunkova M."/>
            <person name="La Clair J.J."/>
            <person name="Tyml T."/>
            <person name="Doud D."/>
            <person name="Schulz F."/>
            <person name="Piquer-Esteban S."/>
            <person name="Porcel Sanchis D."/>
            <person name="Osborn A."/>
            <person name="Robinson D."/>
            <person name="Louie K.B."/>
            <person name="Bowen B.P."/>
            <person name="Bowers R.M."/>
            <person name="Lee J."/>
            <person name="Arnau V."/>
            <person name="Diaz-Villanueva W."/>
            <person name="Stepanauskas R."/>
            <person name="Gosliner T."/>
            <person name="Date S.V."/>
            <person name="Northen T.R."/>
            <person name="Cheng J.F."/>
            <person name="Burkart M.D."/>
            <person name="Woyke T."/>
        </authorList>
    </citation>
    <scope>NUCLEOTIDE SEQUENCE</scope>
    <source>
        <strain evidence="2">Df01</strain>
    </source>
</reference>
<protein>
    <recommendedName>
        <fullName evidence="1">Ppx/GppA phosphatase N-terminal domain-containing protein</fullName>
    </recommendedName>
</protein>
<dbReference type="SUPFAM" id="SSF53067">
    <property type="entry name" value="Actin-like ATPase domain"/>
    <property type="match status" value="2"/>
</dbReference>
<reference evidence="2" key="1">
    <citation type="submission" date="2022-08" db="EMBL/GenBank/DDBJ databases">
        <authorList>
            <person name="Dzunkova M."/>
            <person name="La Clair J."/>
            <person name="Tyml T."/>
            <person name="Doud D."/>
            <person name="Schulz F."/>
            <person name="Piquer S."/>
            <person name="Porcel Sanchis D."/>
            <person name="Osborn A."/>
            <person name="Robinson D."/>
            <person name="Louie K.B."/>
            <person name="Bowen B.P."/>
            <person name="Bowers R."/>
            <person name="Lee J."/>
            <person name="Arnau Llombart V."/>
            <person name="Diaz Villanueva W."/>
            <person name="Gosliner T."/>
            <person name="Northen T."/>
            <person name="Cheng J.-F."/>
            <person name="Burkart M.D."/>
            <person name="Woyke T."/>
        </authorList>
    </citation>
    <scope>NUCLEOTIDE SEQUENCE</scope>
    <source>
        <strain evidence="2">Df01</strain>
    </source>
</reference>
<accession>A0ABT7QNK5</accession>
<dbReference type="Gene3D" id="3.30.420.150">
    <property type="entry name" value="Exopolyphosphatase. Domain 2"/>
    <property type="match status" value="2"/>
</dbReference>
<feature type="domain" description="Ppx/GppA phosphatase N-terminal" evidence="1">
    <location>
        <begin position="43"/>
        <end position="169"/>
    </location>
</feature>
<dbReference type="Pfam" id="PF02541">
    <property type="entry name" value="Ppx-GppA"/>
    <property type="match status" value="1"/>
</dbReference>
<dbReference type="InterPro" id="IPR003695">
    <property type="entry name" value="Ppx_GppA_N"/>
</dbReference>
<evidence type="ECO:0000313" key="2">
    <source>
        <dbReference type="EMBL" id="MDM5148150.1"/>
    </source>
</evidence>
<dbReference type="Gene3D" id="3.30.420.40">
    <property type="match status" value="1"/>
</dbReference>
<dbReference type="InterPro" id="IPR043129">
    <property type="entry name" value="ATPase_NBD"/>
</dbReference>
<dbReference type="EMBL" id="JANQAO010000004">
    <property type="protein sequence ID" value="MDM5148150.1"/>
    <property type="molecule type" value="Genomic_DNA"/>
</dbReference>
<evidence type="ECO:0000259" key="1">
    <source>
        <dbReference type="Pfam" id="PF02541"/>
    </source>
</evidence>
<name>A0ABT7QNK5_9GAMM</name>
<comment type="caution">
    <text evidence="2">The sequence shown here is derived from an EMBL/GenBank/DDBJ whole genome shotgun (WGS) entry which is preliminary data.</text>
</comment>
<evidence type="ECO:0000313" key="3">
    <source>
        <dbReference type="Proteomes" id="UP001168167"/>
    </source>
</evidence>
<dbReference type="PANTHER" id="PTHR30005:SF0">
    <property type="entry name" value="RETROGRADE REGULATION PROTEIN 2"/>
    <property type="match status" value="1"/>
</dbReference>
<sequence length="293" mass="31203">MSITKHRPMAVVDMGSNAARLLVGELNEKQNIIQHSFIRVPIALGRYSYGKDGNVPEAAQAVMIDTLNGLRLLARSMKASHCRVVATAAVRDCENRQALQSVAFKQTGLRIEVLNGAEEAAIVGAFVSRKFSRASTVLNVDAGGGSTDCSIIVDGKIIVAASFDVGTARPRCGTVVEKKRLAVWLRRHTAERKLTAVASGGGARSLVDICGSITDDKLAYFIMAAQKMTPSKRATTFNLTLDKAHKIVSAARICQHVLQAVGVMELKTIQGGLGEAVLTEMLLTSGKCGALLT</sequence>